<dbReference type="GO" id="GO:0004519">
    <property type="term" value="F:endonuclease activity"/>
    <property type="evidence" value="ECO:0007669"/>
    <property type="project" value="UniProtKB-KW"/>
</dbReference>
<dbReference type="GeneID" id="113692321"/>
<evidence type="ECO:0000256" key="3">
    <source>
        <dbReference type="ARBA" id="ARBA00022695"/>
    </source>
</evidence>
<dbReference type="Pfam" id="PF19259">
    <property type="entry name" value="Ty3_capsid"/>
    <property type="match status" value="1"/>
</dbReference>
<evidence type="ECO:0000256" key="4">
    <source>
        <dbReference type="ARBA" id="ARBA00022722"/>
    </source>
</evidence>
<evidence type="ECO:0000259" key="9">
    <source>
        <dbReference type="PROSITE" id="PS50878"/>
    </source>
</evidence>
<dbReference type="InterPro" id="IPR043128">
    <property type="entry name" value="Rev_trsase/Diguanyl_cyclase"/>
</dbReference>
<dbReference type="Pfam" id="PF00078">
    <property type="entry name" value="RVT_1"/>
    <property type="match status" value="1"/>
</dbReference>
<dbReference type="PROSITE" id="PS00141">
    <property type="entry name" value="ASP_PROTEASE"/>
    <property type="match status" value="1"/>
</dbReference>
<dbReference type="OrthoDB" id="1110715at2759"/>
<dbReference type="PROSITE" id="PS50878">
    <property type="entry name" value="RT_POL"/>
    <property type="match status" value="1"/>
</dbReference>
<dbReference type="Gene3D" id="2.40.70.10">
    <property type="entry name" value="Acid Proteases"/>
    <property type="match status" value="1"/>
</dbReference>
<dbReference type="GO" id="GO:0004190">
    <property type="term" value="F:aspartic-type endopeptidase activity"/>
    <property type="evidence" value="ECO:0007669"/>
    <property type="project" value="InterPro"/>
</dbReference>
<dbReference type="SUPFAM" id="SSF56672">
    <property type="entry name" value="DNA/RNA polymerases"/>
    <property type="match status" value="1"/>
</dbReference>
<keyword evidence="5" id="KW-0255">Endonuclease</keyword>
<organism evidence="10 11">
    <name type="scientific">Coffea arabica</name>
    <name type="common">Arabian coffee</name>
    <dbReference type="NCBI Taxonomy" id="13443"/>
    <lineage>
        <taxon>Eukaryota</taxon>
        <taxon>Viridiplantae</taxon>
        <taxon>Streptophyta</taxon>
        <taxon>Embryophyta</taxon>
        <taxon>Tracheophyta</taxon>
        <taxon>Spermatophyta</taxon>
        <taxon>Magnoliopsida</taxon>
        <taxon>eudicotyledons</taxon>
        <taxon>Gunneridae</taxon>
        <taxon>Pentapetalae</taxon>
        <taxon>asterids</taxon>
        <taxon>lamiids</taxon>
        <taxon>Gentianales</taxon>
        <taxon>Rubiaceae</taxon>
        <taxon>Ixoroideae</taxon>
        <taxon>Gardenieae complex</taxon>
        <taxon>Bertiereae - Coffeeae clade</taxon>
        <taxon>Coffeeae</taxon>
        <taxon>Coffea</taxon>
    </lineage>
</organism>
<keyword evidence="4" id="KW-0540">Nuclease</keyword>
<dbReference type="GO" id="GO:0006508">
    <property type="term" value="P:proteolysis"/>
    <property type="evidence" value="ECO:0007669"/>
    <property type="project" value="UniProtKB-KW"/>
</dbReference>
<dbReference type="AlphaFoldDB" id="A0A6P6SLG3"/>
<evidence type="ECO:0000256" key="6">
    <source>
        <dbReference type="ARBA" id="ARBA00022801"/>
    </source>
</evidence>
<dbReference type="Gene3D" id="3.10.10.10">
    <property type="entry name" value="HIV Type 1 Reverse Transcriptase, subunit A, domain 1"/>
    <property type="match status" value="1"/>
</dbReference>
<evidence type="ECO:0000313" key="11">
    <source>
        <dbReference type="RefSeq" id="XP_027066512.1"/>
    </source>
</evidence>
<protein>
    <recommendedName>
        <fullName evidence="9">Reverse transcriptase domain-containing protein</fullName>
    </recommendedName>
</protein>
<dbReference type="CDD" id="cd00303">
    <property type="entry name" value="retropepsin_like"/>
    <property type="match status" value="1"/>
</dbReference>
<dbReference type="InterPro" id="IPR000477">
    <property type="entry name" value="RT_dom"/>
</dbReference>
<dbReference type="Proteomes" id="UP001652660">
    <property type="component" value="Chromosome 6c"/>
</dbReference>
<evidence type="ECO:0000256" key="2">
    <source>
        <dbReference type="ARBA" id="ARBA00022679"/>
    </source>
</evidence>
<feature type="domain" description="Reverse transcriptase" evidence="9">
    <location>
        <begin position="641"/>
        <end position="758"/>
    </location>
</feature>
<keyword evidence="10" id="KW-1185">Reference proteome</keyword>
<keyword evidence="1" id="KW-0645">Protease</keyword>
<dbReference type="InterPro" id="IPR045358">
    <property type="entry name" value="Ty3_capsid"/>
</dbReference>
<accession>A0A6P6SLG3</accession>
<reference evidence="10" key="1">
    <citation type="journal article" date="2025" name="Foods">
        <title>Unveiling the Microbial Signatures of Arabica Coffee Cherries: Insights into Ripeness Specific Diversity, Functional Traits, and Implications for Quality and Safety.</title>
        <authorList>
            <consortium name="RefSeq"/>
            <person name="Tenea G.N."/>
            <person name="Cifuentes V."/>
            <person name="Reyes P."/>
            <person name="Cevallos-Vallejos M."/>
        </authorList>
    </citation>
    <scope>NUCLEOTIDE SEQUENCE [LARGE SCALE GENOMIC DNA]</scope>
</reference>
<dbReference type="Pfam" id="PF08284">
    <property type="entry name" value="RVP_2"/>
    <property type="match status" value="1"/>
</dbReference>
<keyword evidence="7" id="KW-0695">RNA-directed DNA polymerase</keyword>
<gene>
    <name evidence="11" type="primary">LOC113692321</name>
</gene>
<dbReference type="InterPro" id="IPR021109">
    <property type="entry name" value="Peptidase_aspartic_dom_sf"/>
</dbReference>
<dbReference type="InterPro" id="IPR043502">
    <property type="entry name" value="DNA/RNA_pol_sf"/>
</dbReference>
<name>A0A6P6SLG3_COFAR</name>
<feature type="coiled-coil region" evidence="8">
    <location>
        <begin position="7"/>
        <end position="60"/>
    </location>
</feature>
<dbReference type="SUPFAM" id="SSF50630">
    <property type="entry name" value="Acid proteases"/>
    <property type="match status" value="1"/>
</dbReference>
<keyword evidence="3" id="KW-0548">Nucleotidyltransferase</keyword>
<evidence type="ECO:0000256" key="1">
    <source>
        <dbReference type="ARBA" id="ARBA00022670"/>
    </source>
</evidence>
<keyword evidence="6" id="KW-0378">Hydrolase</keyword>
<dbReference type="GO" id="GO:0003964">
    <property type="term" value="F:RNA-directed DNA polymerase activity"/>
    <property type="evidence" value="ECO:0007669"/>
    <property type="project" value="UniProtKB-KW"/>
</dbReference>
<dbReference type="FunFam" id="3.10.10.10:FF:000007">
    <property type="entry name" value="Retrovirus-related Pol polyprotein from transposon 17.6-like Protein"/>
    <property type="match status" value="1"/>
</dbReference>
<evidence type="ECO:0000256" key="5">
    <source>
        <dbReference type="ARBA" id="ARBA00022759"/>
    </source>
</evidence>
<dbReference type="RefSeq" id="XP_027066512.1">
    <property type="nucleotide sequence ID" value="XM_027210711.1"/>
</dbReference>
<dbReference type="CDD" id="cd01647">
    <property type="entry name" value="RT_LTR"/>
    <property type="match status" value="1"/>
</dbReference>
<sequence length="758" mass="86564">MAESTRFRTLEDQLKKQEARLQEMVDSVASVQAACQHQFQEELEQRSSRLEALVGSLNQRFDSIELKFNSLLTAMLKEKGCAELETRSSELLLPTPPPHMKLGNPNGAQFAPPENRSKQFTPILPRLEMPMFAAGNPREWLRKCQKYFTNYQIPDNQKVEMVEMFLEGKADNWFQGVKLERPQLSWAEFSDLLCERFSGKGSRDVIEEFNKLQQKGVVEEYEEKFEELKTLMLLRNPKLDELYFVSSFISGLKEEIRPMVKMFKPQTLAKAFEVAELQECSLEVQAKHSRNAGKMMLESRFGLSKNISSGQRSSSSYRIPAITPNNNKQENVAREFNKVSAEDIQHRRKHGLCYRCGEKFGAGHRCRTGNLNCLDLEEGEETDFEDAEVEQEENTGRVGELAEVSLNTLNDAMSRKSIILRGNMGGLPIKILVDTGASNSFIHFGLAKALYLPHCEVTPFTITLADGTDITSGAVCPGVQWLIQDYQFQFDLKVMELGTWDIILGVDWMYQFRPITFDFHSLSISLSSSGSLLHLQGLVNQPVMELVRGKDLRTFIEEKRRHCVALQAESQQHQQVDVPEQVEAVLRQYSQVFAIPTGLPPERELDHQINLKPGAEPFKLKPYRYPHAHKTEIEKQVAEMLSSGIVTYSSSPFASPVLLVKKKDNSWRLCVDYRKLNELTVKDQFPIPNIDELLNELHGTKYMSKLDLRAGYHQLRVKAMDTYKTAFQTHHGHFEFLVMPFGLTNAPATFQALMNRIF</sequence>
<proteinExistence type="predicted"/>
<keyword evidence="2" id="KW-0808">Transferase</keyword>
<dbReference type="Gene3D" id="3.30.70.270">
    <property type="match status" value="1"/>
</dbReference>
<dbReference type="InterPro" id="IPR053134">
    <property type="entry name" value="RNA-dir_DNA_polymerase"/>
</dbReference>
<keyword evidence="8" id="KW-0175">Coiled coil</keyword>
<dbReference type="PANTHER" id="PTHR24559">
    <property type="entry name" value="TRANSPOSON TY3-I GAG-POL POLYPROTEIN"/>
    <property type="match status" value="1"/>
</dbReference>
<dbReference type="InterPro" id="IPR001969">
    <property type="entry name" value="Aspartic_peptidase_AS"/>
</dbReference>
<evidence type="ECO:0000256" key="7">
    <source>
        <dbReference type="ARBA" id="ARBA00022918"/>
    </source>
</evidence>
<evidence type="ECO:0000313" key="10">
    <source>
        <dbReference type="Proteomes" id="UP001652660"/>
    </source>
</evidence>
<dbReference type="PANTHER" id="PTHR24559:SF450">
    <property type="entry name" value="RNA-DIRECTED DNA POLYMERASE HOMOLOG"/>
    <property type="match status" value="1"/>
</dbReference>
<reference evidence="11" key="2">
    <citation type="submission" date="2025-08" db="UniProtKB">
        <authorList>
            <consortium name="RefSeq"/>
        </authorList>
    </citation>
    <scope>IDENTIFICATION</scope>
    <source>
        <tissue evidence="11">Leaves</tissue>
    </source>
</reference>
<evidence type="ECO:0000256" key="8">
    <source>
        <dbReference type="SAM" id="Coils"/>
    </source>
</evidence>